<reference evidence="1 2" key="1">
    <citation type="submission" date="2019-10" db="EMBL/GenBank/DDBJ databases">
        <title>Draft genome sequence of Marinobacter hydrocarbonoclasticus NCT7M from the microbiome of the marine copepod.</title>
        <authorList>
            <person name="Nuttall R."/>
            <person name="Sharma G."/>
            <person name="Moisander P."/>
        </authorList>
    </citation>
    <scope>NUCLEOTIDE SEQUENCE [LARGE SCALE GENOMIC DNA]</scope>
    <source>
        <strain evidence="1 2">NCT7M</strain>
    </source>
</reference>
<accession>A0A833JMF9</accession>
<gene>
    <name evidence="1" type="ORF">F6453_3190</name>
</gene>
<evidence type="ECO:0000313" key="1">
    <source>
        <dbReference type="EMBL" id="KAE8544542.1"/>
    </source>
</evidence>
<sequence length="138" mass="15774">MGLFGNFKFKRKSDAYGILQKYFARYAPLHGINIDPKRDAYELVENACHASPDLLGTKLHRVTFSAAVVTYGMDNCFENGALDEARFFLHCLGQILIDIESDFHRFGLSENDIRVINNCSDIYKEFAQRLDDGTDLRQ</sequence>
<dbReference type="EMBL" id="WBMP01000016">
    <property type="protein sequence ID" value="KAE8544542.1"/>
    <property type="molecule type" value="Genomic_DNA"/>
</dbReference>
<dbReference type="RefSeq" id="WP_153741348.1">
    <property type="nucleotide sequence ID" value="NZ_WBMP01000016.1"/>
</dbReference>
<dbReference type="Proteomes" id="UP000469950">
    <property type="component" value="Unassembled WGS sequence"/>
</dbReference>
<protein>
    <submittedName>
        <fullName evidence="1">Uncharacterized protein</fullName>
    </submittedName>
</protein>
<name>A0A833JMF9_MARNT</name>
<proteinExistence type="predicted"/>
<organism evidence="1 2">
    <name type="scientific">Marinobacter nauticus</name>
    <name type="common">Marinobacter hydrocarbonoclasticus</name>
    <name type="synonym">Marinobacter aquaeolei</name>
    <dbReference type="NCBI Taxonomy" id="2743"/>
    <lineage>
        <taxon>Bacteria</taxon>
        <taxon>Pseudomonadati</taxon>
        <taxon>Pseudomonadota</taxon>
        <taxon>Gammaproteobacteria</taxon>
        <taxon>Pseudomonadales</taxon>
        <taxon>Marinobacteraceae</taxon>
        <taxon>Marinobacter</taxon>
    </lineage>
</organism>
<evidence type="ECO:0000313" key="2">
    <source>
        <dbReference type="Proteomes" id="UP000469950"/>
    </source>
</evidence>
<comment type="caution">
    <text evidence="1">The sequence shown here is derived from an EMBL/GenBank/DDBJ whole genome shotgun (WGS) entry which is preliminary data.</text>
</comment>
<dbReference type="AlphaFoldDB" id="A0A833JMF9"/>